<dbReference type="HOGENOM" id="CLU_172270_0_0_2"/>
<reference evidence="2 4" key="1">
    <citation type="journal article" date="2010" name="J. Bacteriol.">
        <title>Complete genome sequence of Halalkalicoccus jeotgali B3(T), an extremely halophilic archaeon.</title>
        <authorList>
            <person name="Roh S.W."/>
            <person name="Nam Y.D."/>
            <person name="Nam S.H."/>
            <person name="Choi S.H."/>
            <person name="Park H.S."/>
            <person name="Bae J.W."/>
        </authorList>
    </citation>
    <scope>NUCLEOTIDE SEQUENCE [LARGE SCALE GENOMIC DNA]</scope>
    <source>
        <strain evidence="2">B3</strain>
        <strain evidence="4">DSM 18796 / CECT 7217 / JCM 14584 / KCTC 4019 / B3</strain>
        <plasmid evidence="4">3</plasmid>
    </source>
</reference>
<dbReference type="PATRIC" id="fig|795797.18.peg.3721"/>
<gene>
    <name evidence="2" type="ordered locus">HacjB3_19238</name>
    <name evidence="3" type="ORF">C497_01947</name>
</gene>
<dbReference type="OrthoDB" id="174131at2157"/>
<dbReference type="RefSeq" id="WP_008414069.1">
    <property type="nucleotide sequence ID" value="NC_014300.1"/>
</dbReference>
<evidence type="ECO:0000313" key="3">
    <source>
        <dbReference type="EMBL" id="ELY41161.1"/>
    </source>
</evidence>
<evidence type="ECO:0000313" key="2">
    <source>
        <dbReference type="EMBL" id="ADJ17185.1"/>
    </source>
</evidence>
<evidence type="ECO:0000256" key="1">
    <source>
        <dbReference type="SAM" id="MobiDB-lite"/>
    </source>
</evidence>
<proteinExistence type="predicted"/>
<evidence type="ECO:0000313" key="4">
    <source>
        <dbReference type="Proteomes" id="UP000000390"/>
    </source>
</evidence>
<evidence type="ECO:0000313" key="5">
    <source>
        <dbReference type="Proteomes" id="UP000011645"/>
    </source>
</evidence>
<feature type="compositionally biased region" description="Basic and acidic residues" evidence="1">
    <location>
        <begin position="10"/>
        <end position="23"/>
    </location>
</feature>
<feature type="region of interest" description="Disordered" evidence="1">
    <location>
        <begin position="1"/>
        <end position="23"/>
    </location>
</feature>
<sequence>MGANQVTMVKDGRERDPDSGRYATKYEETDYIETIRDLDGAAGTQEIVDALDANYDTVYSALRRFEDNENSPITSRKVANARLWQLKE</sequence>
<dbReference type="AlphaFoldDB" id="D8JD32"/>
<dbReference type="Proteomes" id="UP000011645">
    <property type="component" value="Unassembled WGS sequence"/>
</dbReference>
<dbReference type="EMBL" id="AOHV01000006">
    <property type="protein sequence ID" value="ELY41161.1"/>
    <property type="molecule type" value="Genomic_DNA"/>
</dbReference>
<reference evidence="3 5" key="2">
    <citation type="journal article" date="2014" name="PLoS Genet.">
        <title>Phylogenetically driven sequencing of extremely halophilic archaea reveals strategies for static and dynamic osmo-response.</title>
        <authorList>
            <person name="Becker E.A."/>
            <person name="Seitzer P.M."/>
            <person name="Tritt A."/>
            <person name="Larsen D."/>
            <person name="Krusor M."/>
            <person name="Yao A.I."/>
            <person name="Wu D."/>
            <person name="Madern D."/>
            <person name="Eisen J.A."/>
            <person name="Darling A.E."/>
            <person name="Facciotti M.T."/>
        </authorList>
    </citation>
    <scope>NUCLEOTIDE SEQUENCE [LARGE SCALE GENOMIC DNA]</scope>
    <source>
        <strain evidence="3">B3</strain>
        <strain evidence="5">DSM 18796 / CECT 7217 / JCM 14584 / KCTC 4019 / B3</strain>
    </source>
</reference>
<dbReference type="Proteomes" id="UP000000390">
    <property type="component" value="Plasmid 3"/>
</dbReference>
<keyword evidence="5" id="KW-1185">Reference proteome</keyword>
<dbReference type="GeneID" id="9385750"/>
<name>D8JD32_HALJB</name>
<geneLocation type="plasmid" evidence="2 4">
    <name>3</name>
</geneLocation>
<dbReference type="KEGG" id="hje:HacjB3_19238"/>
<organism evidence="2 4">
    <name type="scientific">Halalkalicoccus jeotgali (strain DSM 18796 / CECT 7217 / JCM 14584 / KCTC 4019 / B3)</name>
    <dbReference type="NCBI Taxonomy" id="795797"/>
    <lineage>
        <taxon>Archaea</taxon>
        <taxon>Methanobacteriati</taxon>
        <taxon>Methanobacteriota</taxon>
        <taxon>Stenosarchaea group</taxon>
        <taxon>Halobacteria</taxon>
        <taxon>Halobacteriales</taxon>
        <taxon>Halococcaceae</taxon>
        <taxon>Halalkalicoccus</taxon>
    </lineage>
</organism>
<accession>D8JD32</accession>
<dbReference type="EMBL" id="CP002065">
    <property type="protein sequence ID" value="ADJ17185.1"/>
    <property type="molecule type" value="Genomic_DNA"/>
</dbReference>
<protein>
    <submittedName>
        <fullName evidence="2">Uncharacterized protein</fullName>
    </submittedName>
</protein>
<keyword evidence="2" id="KW-0614">Plasmid</keyword>